<accession>A0A397TFQ3</accession>
<evidence type="ECO:0000313" key="4">
    <source>
        <dbReference type="Proteomes" id="UP000265703"/>
    </source>
</evidence>
<comment type="caution">
    <text evidence="3">The sequence shown here is derived from an EMBL/GenBank/DDBJ whole genome shotgun (WGS) entry which is preliminary data.</text>
</comment>
<dbReference type="Pfam" id="PF26638">
    <property type="entry name" value="DUF8211"/>
    <property type="match status" value="1"/>
</dbReference>
<keyword evidence="4" id="KW-1185">Reference proteome</keyword>
<gene>
    <name evidence="3" type="ORF">C1645_815763</name>
</gene>
<evidence type="ECO:0000259" key="2">
    <source>
        <dbReference type="Pfam" id="PF26638"/>
    </source>
</evidence>
<name>A0A397TFQ3_9GLOM</name>
<reference evidence="3 4" key="1">
    <citation type="submission" date="2018-06" db="EMBL/GenBank/DDBJ databases">
        <title>Comparative genomics reveals the genomic features of Rhizophagus irregularis, R. cerebriforme, R. diaphanum and Gigaspora rosea, and their symbiotic lifestyle signature.</title>
        <authorList>
            <person name="Morin E."/>
            <person name="San Clemente H."/>
            <person name="Chen E.C.H."/>
            <person name="De La Providencia I."/>
            <person name="Hainaut M."/>
            <person name="Kuo A."/>
            <person name="Kohler A."/>
            <person name="Murat C."/>
            <person name="Tang N."/>
            <person name="Roy S."/>
            <person name="Loubradou J."/>
            <person name="Henrissat B."/>
            <person name="Grigoriev I.V."/>
            <person name="Corradi N."/>
            <person name="Roux C."/>
            <person name="Martin F.M."/>
        </authorList>
    </citation>
    <scope>NUCLEOTIDE SEQUENCE [LARGE SCALE GENOMIC DNA]</scope>
    <source>
        <strain evidence="3 4">DAOM 227022</strain>
    </source>
</reference>
<feature type="domain" description="DUF8211" evidence="2">
    <location>
        <begin position="9"/>
        <end position="97"/>
    </location>
</feature>
<proteinExistence type="predicted"/>
<dbReference type="InterPro" id="IPR058524">
    <property type="entry name" value="DUF8211"/>
</dbReference>
<dbReference type="EMBL" id="QKYT01000049">
    <property type="protein sequence ID" value="RIA96179.1"/>
    <property type="molecule type" value="Genomic_DNA"/>
</dbReference>
<evidence type="ECO:0000256" key="1">
    <source>
        <dbReference type="SAM" id="MobiDB-lite"/>
    </source>
</evidence>
<dbReference type="Proteomes" id="UP000265703">
    <property type="component" value="Unassembled WGS sequence"/>
</dbReference>
<organism evidence="3 4">
    <name type="scientific">Glomus cerebriforme</name>
    <dbReference type="NCBI Taxonomy" id="658196"/>
    <lineage>
        <taxon>Eukaryota</taxon>
        <taxon>Fungi</taxon>
        <taxon>Fungi incertae sedis</taxon>
        <taxon>Mucoromycota</taxon>
        <taxon>Glomeromycotina</taxon>
        <taxon>Glomeromycetes</taxon>
        <taxon>Glomerales</taxon>
        <taxon>Glomeraceae</taxon>
        <taxon>Glomus</taxon>
    </lineage>
</organism>
<dbReference type="AlphaFoldDB" id="A0A397TFQ3"/>
<feature type="region of interest" description="Disordered" evidence="1">
    <location>
        <begin position="150"/>
        <end position="172"/>
    </location>
</feature>
<evidence type="ECO:0000313" key="3">
    <source>
        <dbReference type="EMBL" id="RIA96179.1"/>
    </source>
</evidence>
<sequence>MSNYRTACSFHQKWLNTHNTVHSNRLGISYNTQLTIRRKDYPKASDNTYVYTKKLFNYNIITSSPSHPYNPSTLKKQITCRKRLLRLLISQEDVPASAHRKSRRPQLLGPIELEEIFLSEEDLNSTWFGLPSSSHSSNLPYNIGSTSNETHITDSFPKPTLPVQRPSTTSTTLNPMYQRQLNLRAKKKAQKSQLQFSEESNRLYMSESYNDVKLPLAFIKTSSNLLMDWQNDFHCFMTGSPVPSRSTKTKKGRKKSKNRPTVDALTYDTIWHRFNELYRAHIARNSTKSPMFTAQSVKRVLPSTLDLQVNKRSRLLSERRQFTVYQGAQLLFLIISTTTGVIIEQVNYSDNSKYHKSGKTIKNLPITINAVLNGQWMVRTRT</sequence>
<protein>
    <recommendedName>
        <fullName evidence="2">DUF8211 domain-containing protein</fullName>
    </recommendedName>
</protein>